<dbReference type="AlphaFoldDB" id="A0A1J4K6T8"/>
<dbReference type="RefSeq" id="XP_068360035.1">
    <property type="nucleotide sequence ID" value="XM_068504076.1"/>
</dbReference>
<evidence type="ECO:0000313" key="2">
    <source>
        <dbReference type="Proteomes" id="UP000179807"/>
    </source>
</evidence>
<evidence type="ECO:0000313" key="1">
    <source>
        <dbReference type="EMBL" id="OHT06899.1"/>
    </source>
</evidence>
<dbReference type="GeneID" id="94838780"/>
<dbReference type="OrthoDB" id="6046730at2759"/>
<protein>
    <recommendedName>
        <fullName evidence="3">Glycosyltransferase 2-like domain-containing protein</fullName>
    </recommendedName>
</protein>
<organism evidence="1 2">
    <name type="scientific">Tritrichomonas foetus</name>
    <dbReference type="NCBI Taxonomy" id="1144522"/>
    <lineage>
        <taxon>Eukaryota</taxon>
        <taxon>Metamonada</taxon>
        <taxon>Parabasalia</taxon>
        <taxon>Tritrichomonadida</taxon>
        <taxon>Tritrichomonadidae</taxon>
        <taxon>Tritrichomonas</taxon>
    </lineage>
</organism>
<proteinExistence type="predicted"/>
<reference evidence="1" key="1">
    <citation type="submission" date="2016-10" db="EMBL/GenBank/DDBJ databases">
        <authorList>
            <person name="Benchimol M."/>
            <person name="Almeida L.G."/>
            <person name="Vasconcelos A.T."/>
            <person name="Perreira-Neves A."/>
            <person name="Rosa I.A."/>
            <person name="Tasca T."/>
            <person name="Bogo M.R."/>
            <person name="de Souza W."/>
        </authorList>
    </citation>
    <scope>NUCLEOTIDE SEQUENCE [LARGE SCALE GENOMIC DNA]</scope>
    <source>
        <strain evidence="1">K</strain>
    </source>
</reference>
<dbReference type="VEuPathDB" id="TrichDB:TRFO_25006"/>
<accession>A0A1J4K6T8</accession>
<comment type="caution">
    <text evidence="1">The sequence shown here is derived from an EMBL/GenBank/DDBJ whole genome shotgun (WGS) entry which is preliminary data.</text>
</comment>
<dbReference type="Proteomes" id="UP000179807">
    <property type="component" value="Unassembled WGS sequence"/>
</dbReference>
<keyword evidence="2" id="KW-1185">Reference proteome</keyword>
<evidence type="ECO:0008006" key="3">
    <source>
        <dbReference type="Google" id="ProtNLM"/>
    </source>
</evidence>
<sequence>MTMFLQCIAILVILSSIIPFIIKGYPLETPIFIHEKFVNYTFVSVPREPKTPLQFALLKMAISNWIMSSNQSRVILIINQMEFDVNHSLYDQITSEFGSDRLIYQNSLKSNRNNIPYINNWFKSAISTTPFNILTLINADILLPPGWAETIRQIIEIFGETAFVTGYRLNFDIENYSYILNKSFNDFNFTEYAYSCNHSEYSFRGMDFFTFLNHPGSDFFKTIPPFIMGKYEWDNWLIGKMNQLYQTVTLGPNYRTYHINHPSTANKRLTEYSVYNKRLRLMHYTPTSDNEHTKWSVVNRSMIISLDRKTVLSMN</sequence>
<dbReference type="EMBL" id="MLAK01000712">
    <property type="protein sequence ID" value="OHT06899.1"/>
    <property type="molecule type" value="Genomic_DNA"/>
</dbReference>
<name>A0A1J4K6T8_9EUKA</name>
<gene>
    <name evidence="1" type="ORF">TRFO_25006</name>
</gene>
<dbReference type="InterPro" id="IPR029044">
    <property type="entry name" value="Nucleotide-diphossugar_trans"/>
</dbReference>
<dbReference type="SUPFAM" id="SSF53448">
    <property type="entry name" value="Nucleotide-diphospho-sugar transferases"/>
    <property type="match status" value="1"/>
</dbReference>